<protein>
    <submittedName>
        <fullName evidence="2">Uncharacterized protein</fullName>
    </submittedName>
</protein>
<proteinExistence type="predicted"/>
<accession>A0A0C9YSU1</accession>
<sequence length="130" mass="13903">MVSEDAIEDTDPHDDLQTGLQLHLGHGGVPCPSASANEPVPLSGQLQHATVGKDGDQAKDDRQDTQAMDDGEWEDVDNIPLHLRLPVGSKYLTIIDVTGVAFCTSATMPVSECRKISYAAIPGQVMSIHI</sequence>
<feature type="compositionally biased region" description="Acidic residues" evidence="1">
    <location>
        <begin position="1"/>
        <end position="12"/>
    </location>
</feature>
<reference evidence="2 3" key="1">
    <citation type="submission" date="2014-04" db="EMBL/GenBank/DDBJ databases">
        <authorList>
            <consortium name="DOE Joint Genome Institute"/>
            <person name="Kuo A."/>
            <person name="Kohler A."/>
            <person name="Costa M.D."/>
            <person name="Nagy L.G."/>
            <person name="Floudas D."/>
            <person name="Copeland A."/>
            <person name="Barry K.W."/>
            <person name="Cichocki N."/>
            <person name="Veneault-Fourrey C."/>
            <person name="LaButti K."/>
            <person name="Lindquist E.A."/>
            <person name="Lipzen A."/>
            <person name="Lundell T."/>
            <person name="Morin E."/>
            <person name="Murat C."/>
            <person name="Sun H."/>
            <person name="Tunlid A."/>
            <person name="Henrissat B."/>
            <person name="Grigoriev I.V."/>
            <person name="Hibbett D.S."/>
            <person name="Martin F."/>
            <person name="Nordberg H.P."/>
            <person name="Cantor M.N."/>
            <person name="Hua S.X."/>
        </authorList>
    </citation>
    <scope>NUCLEOTIDE SEQUENCE [LARGE SCALE GENOMIC DNA]</scope>
    <source>
        <strain evidence="2 3">441</strain>
    </source>
</reference>
<reference evidence="3" key="2">
    <citation type="submission" date="2015-01" db="EMBL/GenBank/DDBJ databases">
        <title>Evolutionary Origins and Diversification of the Mycorrhizal Mutualists.</title>
        <authorList>
            <consortium name="DOE Joint Genome Institute"/>
            <consortium name="Mycorrhizal Genomics Consortium"/>
            <person name="Kohler A."/>
            <person name="Kuo A."/>
            <person name="Nagy L.G."/>
            <person name="Floudas D."/>
            <person name="Copeland A."/>
            <person name="Barry K.W."/>
            <person name="Cichocki N."/>
            <person name="Veneault-Fourrey C."/>
            <person name="LaButti K."/>
            <person name="Lindquist E.A."/>
            <person name="Lipzen A."/>
            <person name="Lundell T."/>
            <person name="Morin E."/>
            <person name="Murat C."/>
            <person name="Riley R."/>
            <person name="Ohm R."/>
            <person name="Sun H."/>
            <person name="Tunlid A."/>
            <person name="Henrissat B."/>
            <person name="Grigoriev I.V."/>
            <person name="Hibbett D.S."/>
            <person name="Martin F."/>
        </authorList>
    </citation>
    <scope>NUCLEOTIDE SEQUENCE [LARGE SCALE GENOMIC DNA]</scope>
    <source>
        <strain evidence="3">441</strain>
    </source>
</reference>
<dbReference type="EMBL" id="KN833999">
    <property type="protein sequence ID" value="KIK13392.1"/>
    <property type="molecule type" value="Genomic_DNA"/>
</dbReference>
<evidence type="ECO:0000313" key="2">
    <source>
        <dbReference type="EMBL" id="KIK13392.1"/>
    </source>
</evidence>
<dbReference type="Proteomes" id="UP000054018">
    <property type="component" value="Unassembled WGS sequence"/>
</dbReference>
<name>A0A0C9YSU1_9AGAM</name>
<dbReference type="HOGENOM" id="CLU_1938979_0_0_1"/>
<organism evidence="2 3">
    <name type="scientific">Pisolithus microcarpus 441</name>
    <dbReference type="NCBI Taxonomy" id="765257"/>
    <lineage>
        <taxon>Eukaryota</taxon>
        <taxon>Fungi</taxon>
        <taxon>Dikarya</taxon>
        <taxon>Basidiomycota</taxon>
        <taxon>Agaricomycotina</taxon>
        <taxon>Agaricomycetes</taxon>
        <taxon>Agaricomycetidae</taxon>
        <taxon>Boletales</taxon>
        <taxon>Sclerodermatineae</taxon>
        <taxon>Pisolithaceae</taxon>
        <taxon>Pisolithus</taxon>
    </lineage>
</organism>
<feature type="compositionally biased region" description="Basic and acidic residues" evidence="1">
    <location>
        <begin position="51"/>
        <end position="64"/>
    </location>
</feature>
<keyword evidence="3" id="KW-1185">Reference proteome</keyword>
<dbReference type="AlphaFoldDB" id="A0A0C9YSU1"/>
<feature type="region of interest" description="Disordered" evidence="1">
    <location>
        <begin position="1"/>
        <end position="72"/>
    </location>
</feature>
<evidence type="ECO:0000313" key="3">
    <source>
        <dbReference type="Proteomes" id="UP000054018"/>
    </source>
</evidence>
<gene>
    <name evidence="2" type="ORF">PISMIDRAFT_18029</name>
</gene>
<evidence type="ECO:0000256" key="1">
    <source>
        <dbReference type="SAM" id="MobiDB-lite"/>
    </source>
</evidence>